<dbReference type="eggNOG" id="ENOG502SCIP">
    <property type="taxonomic scope" value="Eukaryota"/>
</dbReference>
<evidence type="ECO:0000313" key="3">
    <source>
        <dbReference type="Proteomes" id="UP000008062"/>
    </source>
</evidence>
<dbReference type="EMBL" id="CM001202">
    <property type="protein sequence ID" value="EGP85549.1"/>
    <property type="molecule type" value="Genomic_DNA"/>
</dbReference>
<proteinExistence type="predicted"/>
<dbReference type="EMBL" id="CM001202">
    <property type="protein sequence ID" value="EGP86278.1"/>
    <property type="molecule type" value="Genomic_DNA"/>
</dbReference>
<dbReference type="RefSeq" id="XP_003850573.1">
    <property type="nucleotide sequence ID" value="XM_003850525.1"/>
</dbReference>
<reference evidence="1 3" key="1">
    <citation type="journal article" date="2011" name="PLoS Genet.">
        <title>Finished genome of the fungal wheat pathogen Mycosphaerella graminicola reveals dispensome structure, chromosome plasticity, and stealth pathogenesis.</title>
        <authorList>
            <person name="Goodwin S.B."/>
            <person name="Ben M'barek S."/>
            <person name="Dhillon B."/>
            <person name="Wittenberg A.H.J."/>
            <person name="Crane C.F."/>
            <person name="Hane J.K."/>
            <person name="Foster A.J."/>
            <person name="Van der Lee T.A.J."/>
            <person name="Grimwood J."/>
            <person name="Aerts A."/>
            <person name="Antoniw J."/>
            <person name="Bailey A."/>
            <person name="Bluhm B."/>
            <person name="Bowler J."/>
            <person name="Bristow J."/>
            <person name="van der Burgt A."/>
            <person name="Canto-Canche B."/>
            <person name="Churchill A.C.L."/>
            <person name="Conde-Ferraez L."/>
            <person name="Cools H.J."/>
            <person name="Coutinho P.M."/>
            <person name="Csukai M."/>
            <person name="Dehal P."/>
            <person name="De Wit P."/>
            <person name="Donzelli B."/>
            <person name="van de Geest H.C."/>
            <person name="van Ham R.C.H.J."/>
            <person name="Hammond-Kosack K.E."/>
            <person name="Henrissat B."/>
            <person name="Kilian A."/>
            <person name="Kobayashi A.K."/>
            <person name="Koopmann E."/>
            <person name="Kourmpetis Y."/>
            <person name="Kuzniar A."/>
            <person name="Lindquist E."/>
            <person name="Lombard V."/>
            <person name="Maliepaard C."/>
            <person name="Martins N."/>
            <person name="Mehrabi R."/>
            <person name="Nap J.P.H."/>
            <person name="Ponomarenko A."/>
            <person name="Rudd J.J."/>
            <person name="Salamov A."/>
            <person name="Schmutz J."/>
            <person name="Schouten H.J."/>
            <person name="Shapiro H."/>
            <person name="Stergiopoulos I."/>
            <person name="Torriani S.F.F."/>
            <person name="Tu H."/>
            <person name="de Vries R.P."/>
            <person name="Waalwijk C."/>
            <person name="Ware S.B."/>
            <person name="Wiebenga A."/>
            <person name="Zwiers L.-H."/>
            <person name="Oliver R.P."/>
            <person name="Grigoriev I.V."/>
            <person name="Kema G.H.J."/>
        </authorList>
    </citation>
    <scope>NUCLEOTIDE SEQUENCE [LARGE SCALE GENOMIC DNA]</scope>
    <source>
        <strain evidence="3">CBS 115943 / IPO323</strain>
        <strain evidence="1">IPO323</strain>
    </source>
</reference>
<dbReference type="OrthoDB" id="3650657at2759"/>
<protein>
    <submittedName>
        <fullName evidence="1">Uncharacterized protein</fullName>
    </submittedName>
</protein>
<keyword evidence="3" id="KW-1185">Reference proteome</keyword>
<organism evidence="1 3">
    <name type="scientific">Zymoseptoria tritici (strain CBS 115943 / IPO323)</name>
    <name type="common">Speckled leaf blotch fungus</name>
    <name type="synonym">Septoria tritici</name>
    <dbReference type="NCBI Taxonomy" id="336722"/>
    <lineage>
        <taxon>Eukaryota</taxon>
        <taxon>Fungi</taxon>
        <taxon>Dikarya</taxon>
        <taxon>Ascomycota</taxon>
        <taxon>Pezizomycotina</taxon>
        <taxon>Dothideomycetes</taxon>
        <taxon>Dothideomycetidae</taxon>
        <taxon>Mycosphaerellales</taxon>
        <taxon>Mycosphaerellaceae</taxon>
        <taxon>Zymoseptoria</taxon>
    </lineage>
</organism>
<name>F9XGF2_ZYMTI</name>
<dbReference type="Proteomes" id="UP000008062">
    <property type="component" value="Chromosome 7"/>
</dbReference>
<dbReference type="GeneID" id="13401131"/>
<dbReference type="AlphaFoldDB" id="F9XGF2"/>
<dbReference type="KEGG" id="ztr:MYCGRDRAFT_45551"/>
<dbReference type="InParanoid" id="F9XGF2"/>
<sequence>IDKFEENRDVILLENRLFILRAEIKNGVKKSITSIIIEFTRPDDTNKIISEGLV</sequence>
<dbReference type="HOGENOM" id="CLU_3056318_0_0_1"/>
<dbReference type="OMA" id="FQCERYE"/>
<evidence type="ECO:0000313" key="2">
    <source>
        <dbReference type="EMBL" id="EGP86278.1"/>
    </source>
</evidence>
<dbReference type="RefSeq" id="XP_003851302.1">
    <property type="nucleotide sequence ID" value="XM_003851254.1"/>
</dbReference>
<feature type="non-terminal residue" evidence="1">
    <location>
        <position position="1"/>
    </location>
</feature>
<gene>
    <name evidence="1" type="ORF">MYCGRDRAFT_45399</name>
    <name evidence="2" type="ORF">MYCGRDRAFT_45551</name>
</gene>
<dbReference type="GeneID" id="13401134"/>
<evidence type="ECO:0000313" key="1">
    <source>
        <dbReference type="EMBL" id="EGP85549.1"/>
    </source>
</evidence>
<dbReference type="KEGG" id="ztr:MYCGRDRAFT_45399"/>
<dbReference type="STRING" id="336722.F9XGF2"/>
<accession>F9XGF2</accession>